<feature type="transmembrane region" description="Helical" evidence="6">
    <location>
        <begin position="681"/>
        <end position="706"/>
    </location>
</feature>
<feature type="domain" description="MacB-like periplasmic core" evidence="8">
    <location>
        <begin position="527"/>
        <end position="647"/>
    </location>
</feature>
<comment type="caution">
    <text evidence="9">The sequence shown here is derived from an EMBL/GenBank/DDBJ whole genome shotgun (WGS) entry which is preliminary data.</text>
</comment>
<feature type="domain" description="ABC3 transporter permease C-terminal" evidence="7">
    <location>
        <begin position="686"/>
        <end position="797"/>
    </location>
</feature>
<feature type="transmembrane region" description="Helical" evidence="6">
    <location>
        <begin position="293"/>
        <end position="317"/>
    </location>
</feature>
<dbReference type="RefSeq" id="WP_377767020.1">
    <property type="nucleotide sequence ID" value="NZ_JBHULB010000014.1"/>
</dbReference>
<evidence type="ECO:0000256" key="5">
    <source>
        <dbReference type="ARBA" id="ARBA00023136"/>
    </source>
</evidence>
<feature type="transmembrane region" description="Helical" evidence="6">
    <location>
        <begin position="21"/>
        <end position="39"/>
    </location>
</feature>
<evidence type="ECO:0000313" key="9">
    <source>
        <dbReference type="EMBL" id="MFD2587482.1"/>
    </source>
</evidence>
<dbReference type="Pfam" id="PF12704">
    <property type="entry name" value="MacB_PCD"/>
    <property type="match status" value="2"/>
</dbReference>
<evidence type="ECO:0000256" key="3">
    <source>
        <dbReference type="ARBA" id="ARBA00022692"/>
    </source>
</evidence>
<dbReference type="PANTHER" id="PTHR30572">
    <property type="entry name" value="MEMBRANE COMPONENT OF TRANSPORTER-RELATED"/>
    <property type="match status" value="1"/>
</dbReference>
<keyword evidence="3 6" id="KW-0812">Transmembrane</keyword>
<keyword evidence="2" id="KW-1003">Cell membrane</keyword>
<feature type="transmembrane region" description="Helical" evidence="6">
    <location>
        <begin position="431"/>
        <end position="454"/>
    </location>
</feature>
<proteinExistence type="predicted"/>
<evidence type="ECO:0000259" key="7">
    <source>
        <dbReference type="Pfam" id="PF02687"/>
    </source>
</evidence>
<feature type="transmembrane region" description="Helical" evidence="6">
    <location>
        <begin position="386"/>
        <end position="410"/>
    </location>
</feature>
<feature type="domain" description="MacB-like periplasmic core" evidence="8">
    <location>
        <begin position="24"/>
        <end position="235"/>
    </location>
</feature>
<keyword evidence="5 6" id="KW-0472">Membrane</keyword>
<feature type="domain" description="ABC3 transporter permease C-terminal" evidence="7">
    <location>
        <begin position="299"/>
        <end position="413"/>
    </location>
</feature>
<evidence type="ECO:0000313" key="10">
    <source>
        <dbReference type="Proteomes" id="UP001597526"/>
    </source>
</evidence>
<evidence type="ECO:0000256" key="2">
    <source>
        <dbReference type="ARBA" id="ARBA00022475"/>
    </source>
</evidence>
<comment type="subcellular location">
    <subcellularLocation>
        <location evidence="1">Cell membrane</location>
        <topology evidence="1">Multi-pass membrane protein</topology>
    </subcellularLocation>
</comment>
<feature type="transmembrane region" description="Helical" evidence="6">
    <location>
        <begin position="733"/>
        <end position="752"/>
    </location>
</feature>
<evidence type="ECO:0000256" key="4">
    <source>
        <dbReference type="ARBA" id="ARBA00022989"/>
    </source>
</evidence>
<dbReference type="PANTHER" id="PTHR30572:SF18">
    <property type="entry name" value="ABC-TYPE MACROLIDE FAMILY EXPORT SYSTEM PERMEASE COMPONENT 2"/>
    <property type="match status" value="1"/>
</dbReference>
<dbReference type="Proteomes" id="UP001597526">
    <property type="component" value="Unassembled WGS sequence"/>
</dbReference>
<dbReference type="InterPro" id="IPR050250">
    <property type="entry name" value="Macrolide_Exporter_MacB"/>
</dbReference>
<gene>
    <name evidence="9" type="ORF">ACFSQJ_11110</name>
</gene>
<dbReference type="InterPro" id="IPR003838">
    <property type="entry name" value="ABC3_permease_C"/>
</dbReference>
<feature type="transmembrane region" description="Helical" evidence="6">
    <location>
        <begin position="338"/>
        <end position="366"/>
    </location>
</feature>
<evidence type="ECO:0000256" key="1">
    <source>
        <dbReference type="ARBA" id="ARBA00004651"/>
    </source>
</evidence>
<dbReference type="InterPro" id="IPR025857">
    <property type="entry name" value="MacB_PCD"/>
</dbReference>
<keyword evidence="10" id="KW-1185">Reference proteome</keyword>
<protein>
    <submittedName>
        <fullName evidence="9">ABC transporter permease</fullName>
    </submittedName>
</protein>
<accession>A0ABW5MVW2</accession>
<dbReference type="Pfam" id="PF02687">
    <property type="entry name" value="FtsX"/>
    <property type="match status" value="2"/>
</dbReference>
<name>A0ABW5MVW2_9FLAO</name>
<keyword evidence="4 6" id="KW-1133">Transmembrane helix</keyword>
<feature type="transmembrane region" description="Helical" evidence="6">
    <location>
        <begin position="764"/>
        <end position="785"/>
    </location>
</feature>
<sequence length="804" mass="89480">MFKNYLKIAWRNLWKNRLFTSINIVGLSVAFAVATLLVMDSLNELSYDSFHENGDQLYKTYITWQTPKGTEIGTSMPTPFSEALKSEVPGVQKITQFLEENALLFYKEKEINLDAVWVASDFFSMFTLPILQGNKTNPLQDLSSVVISEAAASKLFGDENPIDKVVNILINGKQEPFTIRAVTKENTNESSLEFEIAIPFEKNASYVPTKERWGAQYHDVLVQLEKGVSAKAFEKNSNAFTNLHYKNSIEKLKRDGALPDANGQFLQLGLLPIKEIHFTSFNTGVAETSRTSVYLVLGVAFLILFIACVNFINMSIAKSSQRLREIGMRKTLGAEKRQLFFQFWGESLLVFTVSIGLGILLSILLLDNFQALFRTSASFEVLLSSKVLVGAIVLIFSITLVVGGYPALLLSRLGTIQSLKGKLETSGGNRLRDALIVVQFGIAILLISGTLVLWGQVEFMRNKDLGYDKEQVFSFPINGKKNSYDAIKLLRQELSGNPDVLGISASDINLGRGRDGSQYTSVWGFDYKGKSVNTNALVVDYDYIETLGLELLQGRNFEINRKTDAQAVVINESMAKELGEKNPLEAKIAINDTLAYPVIGVVKDYNFQDVSKAIEPLTFLLDRTEGLNYAFVKVNPVNIANSVESIEAAYKKIEPNATFLGSFLDENVDRTFRREKTMATLITTGSIIAIILSCIGLFAMSLLIVAQRTKEIGIRKVIGASVSSITYILTKDFLRLVFIAFIIASPIAWWLGKEWLQNYAYHMNLNWSLFVISGATAVLIALLTIGTKTIRAAMQNPIDSLRDE</sequence>
<organism evidence="9 10">
    <name type="scientific">Croceitalea marina</name>
    <dbReference type="NCBI Taxonomy" id="1775166"/>
    <lineage>
        <taxon>Bacteria</taxon>
        <taxon>Pseudomonadati</taxon>
        <taxon>Bacteroidota</taxon>
        <taxon>Flavobacteriia</taxon>
        <taxon>Flavobacteriales</taxon>
        <taxon>Flavobacteriaceae</taxon>
        <taxon>Croceitalea</taxon>
    </lineage>
</organism>
<reference evidence="10" key="1">
    <citation type="journal article" date="2019" name="Int. J. Syst. Evol. Microbiol.">
        <title>The Global Catalogue of Microorganisms (GCM) 10K type strain sequencing project: providing services to taxonomists for standard genome sequencing and annotation.</title>
        <authorList>
            <consortium name="The Broad Institute Genomics Platform"/>
            <consortium name="The Broad Institute Genome Sequencing Center for Infectious Disease"/>
            <person name="Wu L."/>
            <person name="Ma J."/>
        </authorList>
    </citation>
    <scope>NUCLEOTIDE SEQUENCE [LARGE SCALE GENOMIC DNA]</scope>
    <source>
        <strain evidence="10">KCTC 52368</strain>
    </source>
</reference>
<evidence type="ECO:0000259" key="8">
    <source>
        <dbReference type="Pfam" id="PF12704"/>
    </source>
</evidence>
<evidence type="ECO:0000256" key="6">
    <source>
        <dbReference type="SAM" id="Phobius"/>
    </source>
</evidence>
<dbReference type="EMBL" id="JBHULB010000014">
    <property type="protein sequence ID" value="MFD2587482.1"/>
    <property type="molecule type" value="Genomic_DNA"/>
</dbReference>